<reference evidence="3" key="1">
    <citation type="submission" date="2015-10" db="EMBL/GenBank/DDBJ databases">
        <authorList>
            <person name="Regsiter A."/>
            <person name="william w."/>
        </authorList>
    </citation>
    <scope>NUCLEOTIDE SEQUENCE [LARGE SCALE GENOMIC DNA]</scope>
</reference>
<sequence length="47" mass="5345">MNTDVTYGLLLALINGMICLFLPAIVSYLQRQRQNNDQSSVMTQQQN</sequence>
<keyword evidence="1" id="KW-0472">Membrane</keyword>
<proteinExistence type="predicted"/>
<evidence type="ECO:0000256" key="1">
    <source>
        <dbReference type="SAM" id="Phobius"/>
    </source>
</evidence>
<dbReference type="RefSeq" id="WP_186440347.1">
    <property type="nucleotide sequence ID" value="NZ_LN889796.1"/>
</dbReference>
<name>A0A1J1LI88_9CYAN</name>
<organism evidence="2 3">
    <name type="scientific">Planktothrix tepida PCC 9214</name>
    <dbReference type="NCBI Taxonomy" id="671072"/>
    <lineage>
        <taxon>Bacteria</taxon>
        <taxon>Bacillati</taxon>
        <taxon>Cyanobacteriota</taxon>
        <taxon>Cyanophyceae</taxon>
        <taxon>Oscillatoriophycideae</taxon>
        <taxon>Oscillatoriales</taxon>
        <taxon>Microcoleaceae</taxon>
        <taxon>Planktothrix</taxon>
    </lineage>
</organism>
<keyword evidence="3" id="KW-1185">Reference proteome</keyword>
<evidence type="ECO:0000313" key="2">
    <source>
        <dbReference type="EMBL" id="CUR32325.1"/>
    </source>
</evidence>
<evidence type="ECO:0000313" key="3">
    <source>
        <dbReference type="Proteomes" id="UP000184315"/>
    </source>
</evidence>
<keyword evidence="1" id="KW-1133">Transmembrane helix</keyword>
<protein>
    <submittedName>
        <fullName evidence="2">Uncharacterized protein</fullName>
    </submittedName>
</protein>
<keyword evidence="1" id="KW-0812">Transmembrane</keyword>
<dbReference type="EMBL" id="CZDF01000148">
    <property type="protein sequence ID" value="CUR32325.1"/>
    <property type="molecule type" value="Genomic_DNA"/>
</dbReference>
<feature type="transmembrane region" description="Helical" evidence="1">
    <location>
        <begin position="6"/>
        <end position="29"/>
    </location>
</feature>
<accession>A0A1J1LI88</accession>
<dbReference type="AlphaFoldDB" id="A0A1J1LI88"/>
<dbReference type="Proteomes" id="UP000184315">
    <property type="component" value="Unassembled WGS sequence"/>
</dbReference>
<gene>
    <name evidence="2" type="ORF">PL9214430297</name>
</gene>